<evidence type="ECO:0000256" key="2">
    <source>
        <dbReference type="ARBA" id="ARBA00022630"/>
    </source>
</evidence>
<proteinExistence type="predicted"/>
<dbReference type="GO" id="GO:0071949">
    <property type="term" value="F:FAD binding"/>
    <property type="evidence" value="ECO:0007669"/>
    <property type="project" value="InterPro"/>
</dbReference>
<dbReference type="InterPro" id="IPR002938">
    <property type="entry name" value="FAD-bd"/>
</dbReference>
<evidence type="ECO:0000256" key="1">
    <source>
        <dbReference type="ARBA" id="ARBA00001974"/>
    </source>
</evidence>
<keyword evidence="3" id="KW-0274">FAD</keyword>
<evidence type="ECO:0000256" key="3">
    <source>
        <dbReference type="ARBA" id="ARBA00022827"/>
    </source>
</evidence>
<dbReference type="SUPFAM" id="SSF54373">
    <property type="entry name" value="FAD-linked reductases, C-terminal domain"/>
    <property type="match status" value="1"/>
</dbReference>
<evidence type="ECO:0000259" key="6">
    <source>
        <dbReference type="Pfam" id="PF01494"/>
    </source>
</evidence>
<dbReference type="Pfam" id="PF01494">
    <property type="entry name" value="FAD_binding_3"/>
    <property type="match status" value="1"/>
</dbReference>
<keyword evidence="4 7" id="KW-0560">Oxidoreductase</keyword>
<keyword evidence="5" id="KW-0503">Monooxygenase</keyword>
<dbReference type="PANTHER" id="PTHR13789:SF318">
    <property type="entry name" value="GERANYLGERANYL DIPHOSPHATE REDUCTASE"/>
    <property type="match status" value="1"/>
</dbReference>
<evidence type="ECO:0000256" key="5">
    <source>
        <dbReference type="ARBA" id="ARBA00023033"/>
    </source>
</evidence>
<evidence type="ECO:0000313" key="8">
    <source>
        <dbReference type="Proteomes" id="UP000277294"/>
    </source>
</evidence>
<dbReference type="GO" id="GO:0018669">
    <property type="term" value="F:3-hydroxybenzoate 6-monooxygenase activity"/>
    <property type="evidence" value="ECO:0007669"/>
    <property type="project" value="UniProtKB-EC"/>
</dbReference>
<dbReference type="PRINTS" id="PR00420">
    <property type="entry name" value="RNGMNOXGNASE"/>
</dbReference>
<accession>A0A3P4B2Q5</accession>
<dbReference type="EC" id="1.14.13.24" evidence="7"/>
<dbReference type="SUPFAM" id="SSF51905">
    <property type="entry name" value="FAD/NAD(P)-binding domain"/>
    <property type="match status" value="1"/>
</dbReference>
<sequence>MHSSNPSKPPVLIAGAGIGGLAAALALLRRGLDVEVYEQADQLREVGAGVQISPNGSRVLADLGVLDAVRASSCETEGKEIRLWNTGQTWKLFDLGAEAVRRFGFSYFTAYRVDLHNALVDGVRALKPDAIRLGARCAGFEQDRDGVTLQLESGATARGSALIGADGIHSMTRTRLFGSDRATFADMMAWRAVIPMERVPQHLRRPVGTNWVGPGGHVIHYPLRRGELMNFVGYLERTGWVAESWNVQGTTEECAADFKGWHDDVQALIRAIDAPFKWGIVRRPPLDAWTEGRVTLLGDACHAMFPLLAQGANVAMEDGVVLARCLERDDDVAAALQRYERARHERAYRIVAGSTENINRFHNRALADPVEGPAFIDREWGTSKVQARYDWIFEYDAATVPLDDEASA</sequence>
<protein>
    <submittedName>
        <fullName evidence="7">3-hydroxybenzoate 6-hydroxylase 1</fullName>
        <ecNumber evidence="7">1.14.13.24</ecNumber>
    </submittedName>
</protein>
<dbReference type="AlphaFoldDB" id="A0A3P4B2Q5"/>
<name>A0A3P4B2Q5_9BURK</name>
<keyword evidence="2" id="KW-0285">Flavoprotein</keyword>
<organism evidence="7 8">
    <name type="scientific">Pigmentiphaga humi</name>
    <dbReference type="NCBI Taxonomy" id="2478468"/>
    <lineage>
        <taxon>Bacteria</taxon>
        <taxon>Pseudomonadati</taxon>
        <taxon>Pseudomonadota</taxon>
        <taxon>Betaproteobacteria</taxon>
        <taxon>Burkholderiales</taxon>
        <taxon>Alcaligenaceae</taxon>
        <taxon>Pigmentiphaga</taxon>
    </lineage>
</organism>
<keyword evidence="8" id="KW-1185">Reference proteome</keyword>
<comment type="cofactor">
    <cofactor evidence="1">
        <name>FAD</name>
        <dbReference type="ChEBI" id="CHEBI:57692"/>
    </cofactor>
</comment>
<dbReference type="RefSeq" id="WP_124079513.1">
    <property type="nucleotide sequence ID" value="NZ_UWPJ01000017.1"/>
</dbReference>
<evidence type="ECO:0000256" key="4">
    <source>
        <dbReference type="ARBA" id="ARBA00023002"/>
    </source>
</evidence>
<dbReference type="Proteomes" id="UP000277294">
    <property type="component" value="Unassembled WGS sequence"/>
</dbReference>
<dbReference type="PANTHER" id="PTHR13789">
    <property type="entry name" value="MONOOXYGENASE"/>
    <property type="match status" value="1"/>
</dbReference>
<evidence type="ECO:0000313" key="7">
    <source>
        <dbReference type="EMBL" id="VCU69990.1"/>
    </source>
</evidence>
<dbReference type="InterPro" id="IPR036188">
    <property type="entry name" value="FAD/NAD-bd_sf"/>
</dbReference>
<gene>
    <name evidence="7" type="primary">xlnD_1</name>
    <name evidence="7" type="ORF">PIGHUM_02057</name>
</gene>
<reference evidence="7 8" key="1">
    <citation type="submission" date="2018-10" db="EMBL/GenBank/DDBJ databases">
        <authorList>
            <person name="Criscuolo A."/>
        </authorList>
    </citation>
    <scope>NUCLEOTIDE SEQUENCE [LARGE SCALE GENOMIC DNA]</scope>
    <source>
        <strain evidence="7">DnA1</strain>
    </source>
</reference>
<dbReference type="InterPro" id="IPR050493">
    <property type="entry name" value="FAD-dep_Monooxygenase_BioMet"/>
</dbReference>
<dbReference type="EMBL" id="UWPJ01000017">
    <property type="protein sequence ID" value="VCU69990.1"/>
    <property type="molecule type" value="Genomic_DNA"/>
</dbReference>
<dbReference type="Gene3D" id="3.50.50.60">
    <property type="entry name" value="FAD/NAD(P)-binding domain"/>
    <property type="match status" value="1"/>
</dbReference>
<feature type="domain" description="FAD-binding" evidence="6">
    <location>
        <begin position="10"/>
        <end position="352"/>
    </location>
</feature>
<dbReference type="OrthoDB" id="9147239at2"/>